<proteinExistence type="predicted"/>
<dbReference type="EMBL" id="ML978975">
    <property type="protein sequence ID" value="KAF1926850.1"/>
    <property type="molecule type" value="Genomic_DNA"/>
</dbReference>
<reference evidence="1" key="1">
    <citation type="journal article" date="2020" name="Stud. Mycol.">
        <title>101 Dothideomycetes genomes: a test case for predicting lifestyles and emergence of pathogens.</title>
        <authorList>
            <person name="Haridas S."/>
            <person name="Albert R."/>
            <person name="Binder M."/>
            <person name="Bloem J."/>
            <person name="Labutti K."/>
            <person name="Salamov A."/>
            <person name="Andreopoulos B."/>
            <person name="Baker S."/>
            <person name="Barry K."/>
            <person name="Bills G."/>
            <person name="Bluhm B."/>
            <person name="Cannon C."/>
            <person name="Castanera R."/>
            <person name="Culley D."/>
            <person name="Daum C."/>
            <person name="Ezra D."/>
            <person name="Gonzalez J."/>
            <person name="Henrissat B."/>
            <person name="Kuo A."/>
            <person name="Liang C."/>
            <person name="Lipzen A."/>
            <person name="Lutzoni F."/>
            <person name="Magnuson J."/>
            <person name="Mondo S."/>
            <person name="Nolan M."/>
            <person name="Ohm R."/>
            <person name="Pangilinan J."/>
            <person name="Park H.-J."/>
            <person name="Ramirez L."/>
            <person name="Alfaro M."/>
            <person name="Sun H."/>
            <person name="Tritt A."/>
            <person name="Yoshinaga Y."/>
            <person name="Zwiers L.-H."/>
            <person name="Turgeon B."/>
            <person name="Goodwin S."/>
            <person name="Spatafora J."/>
            <person name="Crous P."/>
            <person name="Grigoriev I."/>
        </authorList>
    </citation>
    <scope>NUCLEOTIDE SEQUENCE</scope>
    <source>
        <strain evidence="1">CBS 183.55</strain>
    </source>
</reference>
<dbReference type="Proteomes" id="UP000800082">
    <property type="component" value="Unassembled WGS sequence"/>
</dbReference>
<gene>
    <name evidence="1" type="ORF">M421DRAFT_93745</name>
</gene>
<evidence type="ECO:0000313" key="2">
    <source>
        <dbReference type="Proteomes" id="UP000800082"/>
    </source>
</evidence>
<name>A0A6A5RHY2_9PLEO</name>
<keyword evidence="2" id="KW-1185">Reference proteome</keyword>
<dbReference type="AlphaFoldDB" id="A0A6A5RHY2"/>
<evidence type="ECO:0000313" key="1">
    <source>
        <dbReference type="EMBL" id="KAF1926850.1"/>
    </source>
</evidence>
<organism evidence="1 2">
    <name type="scientific">Didymella exigua CBS 183.55</name>
    <dbReference type="NCBI Taxonomy" id="1150837"/>
    <lineage>
        <taxon>Eukaryota</taxon>
        <taxon>Fungi</taxon>
        <taxon>Dikarya</taxon>
        <taxon>Ascomycota</taxon>
        <taxon>Pezizomycotina</taxon>
        <taxon>Dothideomycetes</taxon>
        <taxon>Pleosporomycetidae</taxon>
        <taxon>Pleosporales</taxon>
        <taxon>Pleosporineae</taxon>
        <taxon>Didymellaceae</taxon>
        <taxon>Didymella</taxon>
    </lineage>
</organism>
<dbReference type="GeneID" id="54355807"/>
<dbReference type="RefSeq" id="XP_033447102.1">
    <property type="nucleotide sequence ID" value="XM_033598140.1"/>
</dbReference>
<protein>
    <submittedName>
        <fullName evidence="1">Uncharacterized protein</fullName>
    </submittedName>
</protein>
<accession>A0A6A5RHY2</accession>
<sequence>MLESRFPKCDKAINTSLAELPPELQFLTFDHLTDDYIALSALVLVSRSIAECTLKVLQNCALDFFDGNTDEIESALDALLHRAKTSARAPQVLFTSTGNNFGESVIRNASRFTIFRLRFATRHGHVAQGTQPILPSTVNFFRSAMQALTGKPPKHTISWGQNFGLRKADASVHLILHAPAPHRYARIGRCDKLFAVGHDRLEFSNMGITLGFLEFFPRTPGTISATTLCFANCWVPHRSVERIVGAFSGLVTFEYSLNRVLAKTQTYWNHTANSMIVLYRLPQSLTKLEPSGCARIVIGTLLSRIERGTGVGSLRELTITYSERLPSGITTRAFTRQELELIAAFRQQGVTLKLLHTTA</sequence>